<dbReference type="EMBL" id="VHSG01000037">
    <property type="protein sequence ID" value="TQV66983.1"/>
    <property type="molecule type" value="Genomic_DNA"/>
</dbReference>
<feature type="transmembrane region" description="Helical" evidence="1">
    <location>
        <begin position="334"/>
        <end position="354"/>
    </location>
</feature>
<feature type="transmembrane region" description="Helical" evidence="1">
    <location>
        <begin position="302"/>
        <end position="322"/>
    </location>
</feature>
<dbReference type="InterPro" id="IPR008537">
    <property type="entry name" value="DUF819"/>
</dbReference>
<keyword evidence="1" id="KW-1133">Transmembrane helix</keyword>
<keyword evidence="3" id="KW-1185">Reference proteome</keyword>
<reference evidence="2 3" key="1">
    <citation type="submission" date="2019-06" db="EMBL/GenBank/DDBJ databases">
        <title>Whole genome sequence for Cellvibrionaceae sp. R142.</title>
        <authorList>
            <person name="Wang G."/>
        </authorList>
    </citation>
    <scope>NUCLEOTIDE SEQUENCE [LARGE SCALE GENOMIC DNA]</scope>
    <source>
        <strain evidence="2 3">R142</strain>
    </source>
</reference>
<organism evidence="2 3">
    <name type="scientific">Exilibacterium tricleocarpae</name>
    <dbReference type="NCBI Taxonomy" id="2591008"/>
    <lineage>
        <taxon>Bacteria</taxon>
        <taxon>Pseudomonadati</taxon>
        <taxon>Pseudomonadota</taxon>
        <taxon>Gammaproteobacteria</taxon>
        <taxon>Cellvibrionales</taxon>
        <taxon>Cellvibrionaceae</taxon>
        <taxon>Exilibacterium</taxon>
    </lineage>
</organism>
<dbReference type="PANTHER" id="PTHR34289">
    <property type="entry name" value="PROTEIN, PUTATIVE (DUF819)-RELATED"/>
    <property type="match status" value="1"/>
</dbReference>
<dbReference type="Proteomes" id="UP000319732">
    <property type="component" value="Unassembled WGS sequence"/>
</dbReference>
<evidence type="ECO:0000256" key="1">
    <source>
        <dbReference type="SAM" id="Phobius"/>
    </source>
</evidence>
<proteinExistence type="predicted"/>
<sequence length="388" mass="40101">MLAQPLISADWSFALWAVLVLLATFGFWADTTKVGSNISGAAAVLVAAMMLSNIGIVPKEAATYSVVWSYLVPLAIPLLLFKADLRRVIAETKGMMAAFFLGATGTVAGVLIGYFLLPLGEQAAELVGVFSASYIGGSMNLIAVTQAVGLDPSLATASIAVDNVIIVIYLALLATMPSLVIVQRWFSHSPVPAPASPVAGVAGGDVNRQQKPQPAVMDLKHIGLALGLSFTICTCGNALAAYFGVAGYSIMFITAITIVVANLFAGQLKKLRGDYEIGLFFMYLFFAAIGIGADLMSMVDKAAVISALGIIVIVCHAVVIFAGSKYFKLDLMDAVIASNACAAGPASAAALAAGKGRTDLVAPAVLLGVFGYSIANFIGVGLTGWLGH</sequence>
<feature type="transmembrane region" description="Helical" evidence="1">
    <location>
        <begin position="221"/>
        <end position="240"/>
    </location>
</feature>
<feature type="transmembrane region" description="Helical" evidence="1">
    <location>
        <begin position="360"/>
        <end position="386"/>
    </location>
</feature>
<keyword evidence="1" id="KW-0472">Membrane</keyword>
<protein>
    <submittedName>
        <fullName evidence="2">DUF819 family protein</fullName>
    </submittedName>
</protein>
<keyword evidence="1" id="KW-0812">Transmembrane</keyword>
<evidence type="ECO:0000313" key="2">
    <source>
        <dbReference type="EMBL" id="TQV66983.1"/>
    </source>
</evidence>
<dbReference type="RefSeq" id="WP_142929932.1">
    <property type="nucleotide sequence ID" value="NZ_ML660113.1"/>
</dbReference>
<dbReference type="PANTHER" id="PTHR34289:SF8">
    <property type="entry name" value="DUF819 DOMAIN-CONTAINING PROTEIN"/>
    <property type="match status" value="1"/>
</dbReference>
<feature type="transmembrane region" description="Helical" evidence="1">
    <location>
        <begin position="246"/>
        <end position="265"/>
    </location>
</feature>
<feature type="transmembrane region" description="Helical" evidence="1">
    <location>
        <begin position="95"/>
        <end position="117"/>
    </location>
</feature>
<accession>A0A545SPT0</accession>
<comment type="caution">
    <text evidence="2">The sequence shown here is derived from an EMBL/GenBank/DDBJ whole genome shotgun (WGS) entry which is preliminary data.</text>
</comment>
<feature type="transmembrane region" description="Helical" evidence="1">
    <location>
        <begin position="62"/>
        <end position="83"/>
    </location>
</feature>
<feature type="transmembrane region" description="Helical" evidence="1">
    <location>
        <begin position="36"/>
        <end position="56"/>
    </location>
</feature>
<gene>
    <name evidence="2" type="ORF">FKG94_26305</name>
</gene>
<feature type="transmembrane region" description="Helical" evidence="1">
    <location>
        <begin position="277"/>
        <end position="296"/>
    </location>
</feature>
<dbReference type="AlphaFoldDB" id="A0A545SPT0"/>
<dbReference type="OrthoDB" id="653763at2"/>
<name>A0A545SPT0_9GAMM</name>
<evidence type="ECO:0000313" key="3">
    <source>
        <dbReference type="Proteomes" id="UP000319732"/>
    </source>
</evidence>
<feature type="transmembrane region" description="Helical" evidence="1">
    <location>
        <begin position="164"/>
        <end position="182"/>
    </location>
</feature>
<dbReference type="Pfam" id="PF05684">
    <property type="entry name" value="DUF819"/>
    <property type="match status" value="1"/>
</dbReference>
<feature type="transmembrane region" description="Helical" evidence="1">
    <location>
        <begin position="12"/>
        <end position="29"/>
    </location>
</feature>